<gene>
    <name evidence="2" type="ORF">ON006_24300</name>
</gene>
<dbReference type="Proteomes" id="UP001164653">
    <property type="component" value="Chromosome"/>
</dbReference>
<dbReference type="KEGG" id="dpf:ON006_24300"/>
<evidence type="ECO:0000256" key="1">
    <source>
        <dbReference type="SAM" id="SignalP"/>
    </source>
</evidence>
<feature type="chain" id="PRO_5038453451" evidence="1">
    <location>
        <begin position="19"/>
        <end position="155"/>
    </location>
</feature>
<keyword evidence="1" id="KW-0732">Signal</keyword>
<reference evidence="2" key="1">
    <citation type="submission" date="2022-11" db="EMBL/GenBank/DDBJ databases">
        <title>Dyadobacter pollutisoli sp. nov., isolated from plastic dumped soil.</title>
        <authorList>
            <person name="Kim J.M."/>
            <person name="Kim K.R."/>
            <person name="Lee J.K."/>
            <person name="Hao L."/>
            <person name="Jeon C.O."/>
        </authorList>
    </citation>
    <scope>NUCLEOTIDE SEQUENCE</scope>
    <source>
        <strain evidence="2">U1</strain>
    </source>
</reference>
<feature type="signal peptide" evidence="1">
    <location>
        <begin position="1"/>
        <end position="18"/>
    </location>
</feature>
<dbReference type="AlphaFoldDB" id="A0A9E8NAL7"/>
<evidence type="ECO:0000313" key="2">
    <source>
        <dbReference type="EMBL" id="WAC10854.1"/>
    </source>
</evidence>
<evidence type="ECO:0000313" key="3">
    <source>
        <dbReference type="Proteomes" id="UP001164653"/>
    </source>
</evidence>
<organism evidence="2 3">
    <name type="scientific">Dyadobacter pollutisoli</name>
    <dbReference type="NCBI Taxonomy" id="2910158"/>
    <lineage>
        <taxon>Bacteria</taxon>
        <taxon>Pseudomonadati</taxon>
        <taxon>Bacteroidota</taxon>
        <taxon>Cytophagia</taxon>
        <taxon>Cytophagales</taxon>
        <taxon>Spirosomataceae</taxon>
        <taxon>Dyadobacter</taxon>
    </lineage>
</organism>
<protein>
    <submittedName>
        <fullName evidence="2">META domain-containing protein</fullName>
    </submittedName>
</protein>
<dbReference type="RefSeq" id="WP_244822616.1">
    <property type="nucleotide sequence ID" value="NZ_CP112998.1"/>
</dbReference>
<accession>A0A9E8NAL7</accession>
<dbReference type="InterPro" id="IPR038670">
    <property type="entry name" value="HslJ-like_sf"/>
</dbReference>
<proteinExistence type="predicted"/>
<dbReference type="Gene3D" id="2.40.128.270">
    <property type="match status" value="1"/>
</dbReference>
<sequence length="155" mass="16793">MKKIASYLAIFAFFGLTAFECGNHVDCCVMPACSEKATLTGTWRLESYQNVSTGAEEKDPEPEGKGAVFTFKDDEKEGTITGHTFANEISGAYTLMGGCSVKITAFGGTKVGEPGWSGKAWLNSNATANFQVSESKFILTYPNAAERMIFKKTQK</sequence>
<keyword evidence="3" id="KW-1185">Reference proteome</keyword>
<dbReference type="EMBL" id="CP112998">
    <property type="protein sequence ID" value="WAC10854.1"/>
    <property type="molecule type" value="Genomic_DNA"/>
</dbReference>
<name>A0A9E8NAL7_9BACT</name>